<name>A0A3N0GJA9_9ACTN</name>
<dbReference type="Pfam" id="PF13563">
    <property type="entry name" value="2_5_RNA_ligase2"/>
    <property type="match status" value="1"/>
</dbReference>
<reference evidence="1 2" key="1">
    <citation type="submission" date="2018-11" db="EMBL/GenBank/DDBJ databases">
        <authorList>
            <person name="Li F."/>
        </authorList>
    </citation>
    <scope>NUCLEOTIDE SEQUENCE [LARGE SCALE GENOMIC DNA]</scope>
    <source>
        <strain evidence="1 2">Gsoil 818</strain>
    </source>
</reference>
<comment type="caution">
    <text evidence="1">The sequence shown here is derived from an EMBL/GenBank/DDBJ whole genome shotgun (WGS) entry which is preliminary data.</text>
</comment>
<evidence type="ECO:0000313" key="2">
    <source>
        <dbReference type="Proteomes" id="UP000279994"/>
    </source>
</evidence>
<proteinExistence type="predicted"/>
<evidence type="ECO:0000313" key="1">
    <source>
        <dbReference type="EMBL" id="RNM12501.1"/>
    </source>
</evidence>
<dbReference type="OrthoDB" id="2082235at2"/>
<dbReference type="InterPro" id="IPR009097">
    <property type="entry name" value="Cyclic_Pdiesterase"/>
</dbReference>
<organism evidence="1 2">
    <name type="scientific">Nocardioides pocheonensis</name>
    <dbReference type="NCBI Taxonomy" id="661485"/>
    <lineage>
        <taxon>Bacteria</taxon>
        <taxon>Bacillati</taxon>
        <taxon>Actinomycetota</taxon>
        <taxon>Actinomycetes</taxon>
        <taxon>Propionibacteriales</taxon>
        <taxon>Nocardioidaceae</taxon>
        <taxon>Nocardioides</taxon>
    </lineage>
</organism>
<protein>
    <recommendedName>
        <fullName evidence="3">2'-5' RNA ligase family protein</fullName>
    </recommendedName>
</protein>
<dbReference type="Gene3D" id="3.90.1140.10">
    <property type="entry name" value="Cyclic phosphodiesterase"/>
    <property type="match status" value="1"/>
</dbReference>
<dbReference type="EMBL" id="RJSF01000044">
    <property type="protein sequence ID" value="RNM12501.1"/>
    <property type="molecule type" value="Genomic_DNA"/>
</dbReference>
<gene>
    <name evidence="1" type="ORF">EFL26_17850</name>
</gene>
<keyword evidence="2" id="KW-1185">Reference proteome</keyword>
<dbReference type="SUPFAM" id="SSF55144">
    <property type="entry name" value="LigT-like"/>
    <property type="match status" value="1"/>
</dbReference>
<sequence length="154" mass="16848">MTQSYLPTITGVVVLVPEARDIVPWAHITILAPFGQQPAPTAGELAELEEFFAGEMPFAYELTQICTFPSGMRYLSPEPVSAFSRLTHGLHQLFPEYPPYEGAFDLVIPHLTIPDDAVVEPLPIQAHARIATLLHLEDGVYTELASFPFGTSAA</sequence>
<dbReference type="RefSeq" id="WP_123224265.1">
    <property type="nucleotide sequence ID" value="NZ_RJSF01000044.1"/>
</dbReference>
<dbReference type="AlphaFoldDB" id="A0A3N0GJA9"/>
<evidence type="ECO:0008006" key="3">
    <source>
        <dbReference type="Google" id="ProtNLM"/>
    </source>
</evidence>
<dbReference type="Proteomes" id="UP000279994">
    <property type="component" value="Unassembled WGS sequence"/>
</dbReference>
<accession>A0A3N0GJA9</accession>